<dbReference type="InterPro" id="IPR036950">
    <property type="entry name" value="PBP_transglycosylase"/>
</dbReference>
<evidence type="ECO:0000256" key="18">
    <source>
        <dbReference type="ARBA" id="ARBA00022984"/>
    </source>
</evidence>
<comment type="caution">
    <text evidence="32">The sequence shown here is derived from an EMBL/GenBank/DDBJ whole genome shotgun (WGS) entry which is preliminary data.</text>
</comment>
<dbReference type="NCBIfam" id="TIGR02074">
    <property type="entry name" value="PBP_1a_fam"/>
    <property type="match status" value="1"/>
</dbReference>
<dbReference type="PANTHER" id="PTHR32282:SF27">
    <property type="entry name" value="PENICILLIN-BINDING PROTEIN 1A"/>
    <property type="match status" value="1"/>
</dbReference>
<evidence type="ECO:0000256" key="27">
    <source>
        <dbReference type="SAM" id="MobiDB-lite"/>
    </source>
</evidence>
<dbReference type="PANTHER" id="PTHR32282">
    <property type="entry name" value="BINDING PROTEIN TRANSPEPTIDASE, PUTATIVE-RELATED"/>
    <property type="match status" value="1"/>
</dbReference>
<dbReference type="SUPFAM" id="SSF53955">
    <property type="entry name" value="Lysozyme-like"/>
    <property type="match status" value="1"/>
</dbReference>
<evidence type="ECO:0000256" key="13">
    <source>
        <dbReference type="ARBA" id="ARBA00022679"/>
    </source>
</evidence>
<keyword evidence="20 28" id="KW-0472">Membrane</keyword>
<evidence type="ECO:0000313" key="33">
    <source>
        <dbReference type="Proteomes" id="UP001356170"/>
    </source>
</evidence>
<dbReference type="Pfam" id="PF17092">
    <property type="entry name" value="PCB_OB"/>
    <property type="match status" value="1"/>
</dbReference>
<evidence type="ECO:0000256" key="7">
    <source>
        <dbReference type="ARBA" id="ARBA00018638"/>
    </source>
</evidence>
<dbReference type="EC" id="3.4.16.4" evidence="6"/>
<evidence type="ECO:0000256" key="8">
    <source>
        <dbReference type="ARBA" id="ARBA00022475"/>
    </source>
</evidence>
<feature type="compositionally biased region" description="Low complexity" evidence="27">
    <location>
        <begin position="864"/>
        <end position="886"/>
    </location>
</feature>
<dbReference type="Gene3D" id="3.40.710.10">
    <property type="entry name" value="DD-peptidase/beta-lactamase superfamily"/>
    <property type="match status" value="2"/>
</dbReference>
<keyword evidence="19 28" id="KW-1133">Transmembrane helix</keyword>
<evidence type="ECO:0000256" key="1">
    <source>
        <dbReference type="ARBA" id="ARBA00002624"/>
    </source>
</evidence>
<evidence type="ECO:0000256" key="22">
    <source>
        <dbReference type="ARBA" id="ARBA00023268"/>
    </source>
</evidence>
<accession>A0ABU7UYH8</accession>
<evidence type="ECO:0000256" key="19">
    <source>
        <dbReference type="ARBA" id="ARBA00022989"/>
    </source>
</evidence>
<evidence type="ECO:0000256" key="24">
    <source>
        <dbReference type="ARBA" id="ARBA00034000"/>
    </source>
</evidence>
<comment type="function">
    <text evidence="1">Cell wall formation. Synthesis of cross-linked peptidoglycan from the lipid intermediates. The enzyme has a penicillin-insensitive transglycosylase N-terminal domain (formation of linear glycan strands) and a penicillin-sensitive transpeptidase C-terminal domain (cross-linking of the peptide subunits).</text>
</comment>
<evidence type="ECO:0000256" key="2">
    <source>
        <dbReference type="ARBA" id="ARBA00004249"/>
    </source>
</evidence>
<comment type="similarity">
    <text evidence="5">In the N-terminal section; belongs to the glycosyltransferase 51 family.</text>
</comment>
<keyword evidence="8" id="KW-1003">Cell membrane</keyword>
<dbReference type="InterPro" id="IPR001264">
    <property type="entry name" value="Glyco_trans_51"/>
</dbReference>
<keyword evidence="15" id="KW-0378">Hydrolase</keyword>
<feature type="transmembrane region" description="Helical" evidence="28">
    <location>
        <begin position="20"/>
        <end position="46"/>
    </location>
</feature>
<keyword evidence="13" id="KW-0808">Transferase</keyword>
<keyword evidence="21" id="KW-0046">Antibiotic resistance</keyword>
<dbReference type="Pfam" id="PF00905">
    <property type="entry name" value="Transpeptidase"/>
    <property type="match status" value="1"/>
</dbReference>
<evidence type="ECO:0000256" key="11">
    <source>
        <dbReference type="ARBA" id="ARBA00022670"/>
    </source>
</evidence>
<keyword evidence="17" id="KW-0735">Signal-anchor</keyword>
<evidence type="ECO:0000256" key="6">
    <source>
        <dbReference type="ARBA" id="ARBA00012448"/>
    </source>
</evidence>
<comment type="subcellular location">
    <subcellularLocation>
        <location evidence="2">Cell inner membrane</location>
        <topology evidence="2">Single-pass type II membrane protein</topology>
    </subcellularLocation>
</comment>
<evidence type="ECO:0000313" key="32">
    <source>
        <dbReference type="EMBL" id="MEF2155490.1"/>
    </source>
</evidence>
<dbReference type="Proteomes" id="UP001356170">
    <property type="component" value="Unassembled WGS sequence"/>
</dbReference>
<evidence type="ECO:0000256" key="3">
    <source>
        <dbReference type="ARBA" id="ARBA00004752"/>
    </source>
</evidence>
<evidence type="ECO:0000256" key="14">
    <source>
        <dbReference type="ARBA" id="ARBA00022692"/>
    </source>
</evidence>
<protein>
    <recommendedName>
        <fullName evidence="7">Penicillin-binding protein 1A</fullName>
        <ecNumber evidence="25">2.4.99.28</ecNumber>
        <ecNumber evidence="6">3.4.16.4</ecNumber>
    </recommendedName>
</protein>
<evidence type="ECO:0000256" key="15">
    <source>
        <dbReference type="ARBA" id="ARBA00022801"/>
    </source>
</evidence>
<evidence type="ECO:0000256" key="26">
    <source>
        <dbReference type="ARBA" id="ARBA00049902"/>
    </source>
</evidence>
<evidence type="ECO:0000256" key="17">
    <source>
        <dbReference type="ARBA" id="ARBA00022968"/>
    </source>
</evidence>
<organism evidence="32 33">
    <name type="scientific">Aquilutibacter rugosus</name>
    <dbReference type="NCBI Taxonomy" id="3115820"/>
    <lineage>
        <taxon>Bacteria</taxon>
        <taxon>Pseudomonadati</taxon>
        <taxon>Pseudomonadota</taxon>
        <taxon>Gammaproteobacteria</taxon>
        <taxon>Lysobacterales</taxon>
        <taxon>Lysobacteraceae</taxon>
        <taxon>Aquilutibacter</taxon>
    </lineage>
</organism>
<dbReference type="Gene3D" id="1.10.3810.10">
    <property type="entry name" value="Biosynthetic peptidoglycan transglycosylase-like"/>
    <property type="match status" value="1"/>
</dbReference>
<comment type="catalytic activity">
    <reaction evidence="26">
        <text>[GlcNAc-(1-&gt;4)-Mur2Ac(oyl-L-Ala-gamma-D-Glu-L-Lys-D-Ala-D-Ala)](n)-di-trans,octa-cis-undecaprenyl diphosphate + beta-D-GlcNAc-(1-&gt;4)-Mur2Ac(oyl-L-Ala-gamma-D-Glu-L-Lys-D-Ala-D-Ala)-di-trans,octa-cis-undecaprenyl diphosphate = [GlcNAc-(1-&gt;4)-Mur2Ac(oyl-L-Ala-gamma-D-Glu-L-Lys-D-Ala-D-Ala)](n+1)-di-trans,octa-cis-undecaprenyl diphosphate + di-trans,octa-cis-undecaprenyl diphosphate + H(+)</text>
        <dbReference type="Rhea" id="RHEA:23708"/>
        <dbReference type="Rhea" id="RHEA-COMP:9602"/>
        <dbReference type="Rhea" id="RHEA-COMP:9603"/>
        <dbReference type="ChEBI" id="CHEBI:15378"/>
        <dbReference type="ChEBI" id="CHEBI:58405"/>
        <dbReference type="ChEBI" id="CHEBI:60033"/>
        <dbReference type="ChEBI" id="CHEBI:78435"/>
        <dbReference type="EC" id="2.4.99.28"/>
    </reaction>
</comment>
<dbReference type="EC" id="2.4.99.28" evidence="25"/>
<keyword evidence="11" id="KW-0645">Protease</keyword>
<evidence type="ECO:0000259" key="29">
    <source>
        <dbReference type="Pfam" id="PF00905"/>
    </source>
</evidence>
<keyword evidence="23" id="KW-0961">Cell wall biogenesis/degradation</keyword>
<dbReference type="Pfam" id="PF00912">
    <property type="entry name" value="Transgly"/>
    <property type="match status" value="1"/>
</dbReference>
<reference evidence="32 33" key="1">
    <citation type="submission" date="2024-01" db="EMBL/GenBank/DDBJ databases">
        <title>Novel species of the genus Luteimonas isolated from rivers.</title>
        <authorList>
            <person name="Lu H."/>
        </authorList>
    </citation>
    <scope>NUCLEOTIDE SEQUENCE [LARGE SCALE GENOMIC DNA]</scope>
    <source>
        <strain evidence="32 33">FXH3W</strain>
    </source>
</reference>
<evidence type="ECO:0000256" key="20">
    <source>
        <dbReference type="ARBA" id="ARBA00023136"/>
    </source>
</evidence>
<evidence type="ECO:0000259" key="31">
    <source>
        <dbReference type="Pfam" id="PF17092"/>
    </source>
</evidence>
<evidence type="ECO:0000256" key="23">
    <source>
        <dbReference type="ARBA" id="ARBA00023316"/>
    </source>
</evidence>
<keyword evidence="22" id="KW-0511">Multifunctional enzyme</keyword>
<keyword evidence="16" id="KW-0133">Cell shape</keyword>
<feature type="domain" description="Penicillin-binding protein OB-like" evidence="31">
    <location>
        <begin position="334"/>
        <end position="438"/>
    </location>
</feature>
<evidence type="ECO:0000256" key="5">
    <source>
        <dbReference type="ARBA" id="ARBA00007739"/>
    </source>
</evidence>
<keyword evidence="9" id="KW-0997">Cell inner membrane</keyword>
<keyword evidence="12" id="KW-0328">Glycosyltransferase</keyword>
<dbReference type="InterPro" id="IPR012338">
    <property type="entry name" value="Beta-lactam/transpept-like"/>
</dbReference>
<comment type="pathway">
    <text evidence="3">Cell wall biogenesis; peptidoglycan biosynthesis.</text>
</comment>
<feature type="compositionally biased region" description="Low complexity" evidence="27">
    <location>
        <begin position="666"/>
        <end position="680"/>
    </location>
</feature>
<dbReference type="EMBL" id="JAZHBO010000001">
    <property type="protein sequence ID" value="MEF2155490.1"/>
    <property type="molecule type" value="Genomic_DNA"/>
</dbReference>
<dbReference type="SUPFAM" id="SSF56601">
    <property type="entry name" value="beta-lactamase/transpeptidase-like"/>
    <property type="match status" value="1"/>
</dbReference>
<dbReference type="InterPro" id="IPR023346">
    <property type="entry name" value="Lysozyme-like_dom_sf"/>
</dbReference>
<feature type="domain" description="Glycosyl transferase family 51" evidence="30">
    <location>
        <begin position="77"/>
        <end position="247"/>
    </location>
</feature>
<dbReference type="InterPro" id="IPR001460">
    <property type="entry name" value="PCN-bd_Tpept"/>
</dbReference>
<gene>
    <name evidence="32" type="ORF">V3390_04490</name>
</gene>
<name>A0ABU7UYH8_9GAMM</name>
<evidence type="ECO:0000256" key="16">
    <source>
        <dbReference type="ARBA" id="ARBA00022960"/>
    </source>
</evidence>
<evidence type="ECO:0000256" key="28">
    <source>
        <dbReference type="SAM" id="Phobius"/>
    </source>
</evidence>
<dbReference type="InterPro" id="IPR031376">
    <property type="entry name" value="PCB_OB"/>
</dbReference>
<feature type="domain" description="Penicillin-binding protein transpeptidase" evidence="29">
    <location>
        <begin position="446"/>
        <end position="618"/>
    </location>
</feature>
<evidence type="ECO:0000259" key="30">
    <source>
        <dbReference type="Pfam" id="PF00912"/>
    </source>
</evidence>
<evidence type="ECO:0000256" key="10">
    <source>
        <dbReference type="ARBA" id="ARBA00022645"/>
    </source>
</evidence>
<keyword evidence="33" id="KW-1185">Reference proteome</keyword>
<keyword evidence="14 28" id="KW-0812">Transmembrane</keyword>
<evidence type="ECO:0000256" key="21">
    <source>
        <dbReference type="ARBA" id="ARBA00023251"/>
    </source>
</evidence>
<comment type="catalytic activity">
    <reaction evidence="24">
        <text>Preferential cleavage: (Ac)2-L-Lys-D-Ala-|-D-Ala. Also transpeptidation of peptidyl-alanyl moieties that are N-acyl substituents of D-alanine.</text>
        <dbReference type="EC" id="3.4.16.4"/>
    </reaction>
</comment>
<sequence length="886" mass="97475">MTEPTSTPTGLRARMPKNKYWRWALLSAAGLFLLGLLTVVGIYTFLTPRMPGAAELREMQLEEPMYVYSADGKLMSLYGEGRRYPVAIKDVPDRLKQAFISIEDQNFYKHPGIDAKGIGRAVWLLLTTSDDRVPGGSTITQQVVRQVFLTNKYSYSRKLSEIFLALKIERELSKDEIFEIYLNKSFFGNRAYGVGAAAEFYFGKKLKDLSLDEMASLAGVPKFPSSGNPLDNPERAKIRRDYILQRMSELGYISADEMRSAQAVPMHATPHERQIEVYAPYVAEMVRQEMIQRYGKDIMKKGLHITTTVDPKLQAAADRALTFGLDLYQRRHGWAGATKNFELPRNEDVADTAERLQDYFPQNTMVPGIVLATPGGGADVVLKNGKVHKLLAGQGYRGANPAGQVKRGDLVYLRPERDAAGKVINPDNPRYTLGQVPRAQAALISIDSDTGEIRALTGGYSFEGNKFNRAIQAKRQPGSSFKPFVYAAALERGMNPGSIVQDAPLELRMGKGKIWRPQNDGGGFSGPIRIRDALVRSKNLVSIRLLKTIGIDYAIKYISYFGFDAKTLPRNLTMALGTADLPPMKMAEGFLAFNNGGYHVIPWFISEIRDRQGNLIYKHKPAVACSNCDSGLGNGLNTPAPTSYQLDGFDFSPARKPKVAGDSEQAKAQNAQADQDAADAPTKLPEGFDPKTATIAQRAMDPRVAFQVNSMMRDVVQRGTATAALVLNRPDIGGKTGSTNDHRDAWFAGFGGRYTTVVWVGRDDFKTLGRGEYGGASALPIWINFMRTALNKEPVKKLEVPKGMIKVAQSGSRMSTVNKDAAGEWVKEEDLDMSDFYVDFGEKQPEVPTTGAKPAAAPREESSTAAPATAPDATTEPVTPPQVETF</sequence>
<keyword evidence="18" id="KW-0573">Peptidoglycan synthesis</keyword>
<feature type="region of interest" description="Disordered" evidence="27">
    <location>
        <begin position="655"/>
        <end position="687"/>
    </location>
</feature>
<dbReference type="InterPro" id="IPR050396">
    <property type="entry name" value="Glycosyltr_51/Transpeptidase"/>
</dbReference>
<evidence type="ECO:0000256" key="25">
    <source>
        <dbReference type="ARBA" id="ARBA00044770"/>
    </source>
</evidence>
<evidence type="ECO:0000256" key="9">
    <source>
        <dbReference type="ARBA" id="ARBA00022519"/>
    </source>
</evidence>
<proteinExistence type="inferred from homology"/>
<evidence type="ECO:0000256" key="4">
    <source>
        <dbReference type="ARBA" id="ARBA00007090"/>
    </source>
</evidence>
<evidence type="ECO:0000256" key="12">
    <source>
        <dbReference type="ARBA" id="ARBA00022676"/>
    </source>
</evidence>
<feature type="region of interest" description="Disordered" evidence="27">
    <location>
        <begin position="842"/>
        <end position="886"/>
    </location>
</feature>
<comment type="similarity">
    <text evidence="4">In the C-terminal section; belongs to the transpeptidase family.</text>
</comment>
<keyword evidence="10" id="KW-0121">Carboxypeptidase</keyword>